<dbReference type="PANTHER" id="PTHR42919">
    <property type="entry name" value="N-ALPHA-ACETYLTRANSFERASE"/>
    <property type="match status" value="1"/>
</dbReference>
<dbReference type="EMBL" id="FMWL01000018">
    <property type="protein sequence ID" value="SCZ81392.1"/>
    <property type="molecule type" value="Genomic_DNA"/>
</dbReference>
<dbReference type="InterPro" id="IPR000182">
    <property type="entry name" value="GNAT_dom"/>
</dbReference>
<dbReference type="GO" id="GO:0016747">
    <property type="term" value="F:acyltransferase activity, transferring groups other than amino-acyl groups"/>
    <property type="evidence" value="ECO:0007669"/>
    <property type="project" value="InterPro"/>
</dbReference>
<evidence type="ECO:0000313" key="3">
    <source>
        <dbReference type="Proteomes" id="UP000199208"/>
    </source>
</evidence>
<dbReference type="SUPFAM" id="SSF55729">
    <property type="entry name" value="Acyl-CoA N-acyltransferases (Nat)"/>
    <property type="match status" value="1"/>
</dbReference>
<dbReference type="Pfam" id="PF00583">
    <property type="entry name" value="Acetyltransf_1"/>
    <property type="match status" value="1"/>
</dbReference>
<evidence type="ECO:0000313" key="2">
    <source>
        <dbReference type="EMBL" id="SCZ81392.1"/>
    </source>
</evidence>
<keyword evidence="2" id="KW-0689">Ribosomal protein</keyword>
<sequence length="153" mass="17734">MMEIKTLQHDDFFENITALKDLLISSYETNFNISRELCSVTVDSKIQELGQYVKLEKATLFGAFNEGVMVGFVWCYVHDYFGENRLHVNQIVIGKKYRGQGIAKELLNHTEKYATELNIKTIDLFVTEGNITAVKMYEDLGYVTERRYLKKSI</sequence>
<protein>
    <submittedName>
        <fullName evidence="2">Ribosomal protein S18 acetylase RimI</fullName>
    </submittedName>
</protein>
<name>A0A1G5S4R2_9FIRM</name>
<gene>
    <name evidence="2" type="ORF">SAMN03080599_02774</name>
</gene>
<dbReference type="AlphaFoldDB" id="A0A1G5S4R2"/>
<evidence type="ECO:0000259" key="1">
    <source>
        <dbReference type="PROSITE" id="PS51186"/>
    </source>
</evidence>
<dbReference type="GO" id="GO:0005840">
    <property type="term" value="C:ribosome"/>
    <property type="evidence" value="ECO:0007669"/>
    <property type="project" value="UniProtKB-KW"/>
</dbReference>
<organism evidence="2 3">
    <name type="scientific">Acidaminobacter hydrogenoformans DSM 2784</name>
    <dbReference type="NCBI Taxonomy" id="1120920"/>
    <lineage>
        <taxon>Bacteria</taxon>
        <taxon>Bacillati</taxon>
        <taxon>Bacillota</taxon>
        <taxon>Clostridia</taxon>
        <taxon>Peptostreptococcales</taxon>
        <taxon>Acidaminobacteraceae</taxon>
        <taxon>Acidaminobacter</taxon>
    </lineage>
</organism>
<dbReference type="Proteomes" id="UP000199208">
    <property type="component" value="Unassembled WGS sequence"/>
</dbReference>
<dbReference type="InterPro" id="IPR051556">
    <property type="entry name" value="N-term/lysine_N-AcTrnsfr"/>
</dbReference>
<keyword evidence="3" id="KW-1185">Reference proteome</keyword>
<dbReference type="STRING" id="1120920.SAMN03080599_02774"/>
<accession>A0A1G5S4R2</accession>
<keyword evidence="2" id="KW-0687">Ribonucleoprotein</keyword>
<reference evidence="2 3" key="1">
    <citation type="submission" date="2016-10" db="EMBL/GenBank/DDBJ databases">
        <authorList>
            <person name="de Groot N.N."/>
        </authorList>
    </citation>
    <scope>NUCLEOTIDE SEQUENCE [LARGE SCALE GENOMIC DNA]</scope>
    <source>
        <strain evidence="2 3">DSM 2784</strain>
    </source>
</reference>
<dbReference type="CDD" id="cd04301">
    <property type="entry name" value="NAT_SF"/>
    <property type="match status" value="1"/>
</dbReference>
<dbReference type="PROSITE" id="PS51186">
    <property type="entry name" value="GNAT"/>
    <property type="match status" value="1"/>
</dbReference>
<dbReference type="Gene3D" id="3.40.630.30">
    <property type="match status" value="1"/>
</dbReference>
<proteinExistence type="predicted"/>
<feature type="domain" description="N-acetyltransferase" evidence="1">
    <location>
        <begin position="2"/>
        <end position="153"/>
    </location>
</feature>
<dbReference type="PANTHER" id="PTHR42919:SF35">
    <property type="entry name" value="N-ACETYLTRANSFERASE DOMAIN-CONTAINING PROTEIN"/>
    <property type="match status" value="1"/>
</dbReference>
<dbReference type="InterPro" id="IPR016181">
    <property type="entry name" value="Acyl_CoA_acyltransferase"/>
</dbReference>